<protein>
    <submittedName>
        <fullName evidence="2">Uncharacterized protein</fullName>
    </submittedName>
</protein>
<accession>A0ABQ5G3B2</accession>
<organism evidence="2 3">
    <name type="scientific">Tanacetum coccineum</name>
    <dbReference type="NCBI Taxonomy" id="301880"/>
    <lineage>
        <taxon>Eukaryota</taxon>
        <taxon>Viridiplantae</taxon>
        <taxon>Streptophyta</taxon>
        <taxon>Embryophyta</taxon>
        <taxon>Tracheophyta</taxon>
        <taxon>Spermatophyta</taxon>
        <taxon>Magnoliopsida</taxon>
        <taxon>eudicotyledons</taxon>
        <taxon>Gunneridae</taxon>
        <taxon>Pentapetalae</taxon>
        <taxon>asterids</taxon>
        <taxon>campanulids</taxon>
        <taxon>Asterales</taxon>
        <taxon>Asteraceae</taxon>
        <taxon>Asteroideae</taxon>
        <taxon>Anthemideae</taxon>
        <taxon>Anthemidinae</taxon>
        <taxon>Tanacetum</taxon>
    </lineage>
</organism>
<gene>
    <name evidence="2" type="ORF">Tco_1029398</name>
</gene>
<name>A0ABQ5G3B2_9ASTR</name>
<feature type="region of interest" description="Disordered" evidence="1">
    <location>
        <begin position="184"/>
        <end position="227"/>
    </location>
</feature>
<reference evidence="2" key="2">
    <citation type="submission" date="2022-01" db="EMBL/GenBank/DDBJ databases">
        <authorList>
            <person name="Yamashiro T."/>
            <person name="Shiraishi A."/>
            <person name="Satake H."/>
            <person name="Nakayama K."/>
        </authorList>
    </citation>
    <scope>NUCLEOTIDE SEQUENCE</scope>
</reference>
<dbReference type="EMBL" id="BQNB010018048">
    <property type="protein sequence ID" value="GJT70112.1"/>
    <property type="molecule type" value="Genomic_DNA"/>
</dbReference>
<sequence length="326" mass="36505">MPYPRFTKVIINYFLSLHKTIPKGLPSVLNTINDDGVLSRMKFVRIGEDIQEYGKVIPDTMLTNAIKQSEAYKAFIDYSIGLVPPKKTRGKGSKGKQQEVTTKKKIVITIDDNIITNDPDVAFELGKSISKTDAEVADETMRVHETHARLVIEKATSEEASEESSGELYHKVIRRRRTCGVTIRDTPSVSKKTSREATRIVQQSGGSSEGAGITPEVPDEPKASSVAKAKHNVVIEWGFEEESDKFNDNVDDIPWVSTSDEEEKGDDEDDRSIDIKETDDERSDFDNGDQAMTDMEKNVAKKTKEVQGDKEQAEEDQDDDDQDQKD</sequence>
<feature type="compositionally biased region" description="Basic and acidic residues" evidence="1">
    <location>
        <begin position="294"/>
        <end position="311"/>
    </location>
</feature>
<comment type="caution">
    <text evidence="2">The sequence shown here is derived from an EMBL/GenBank/DDBJ whole genome shotgun (WGS) entry which is preliminary data.</text>
</comment>
<evidence type="ECO:0000313" key="3">
    <source>
        <dbReference type="Proteomes" id="UP001151760"/>
    </source>
</evidence>
<feature type="region of interest" description="Disordered" evidence="1">
    <location>
        <begin position="242"/>
        <end position="326"/>
    </location>
</feature>
<proteinExistence type="predicted"/>
<evidence type="ECO:0000313" key="2">
    <source>
        <dbReference type="EMBL" id="GJT70112.1"/>
    </source>
</evidence>
<feature type="compositionally biased region" description="Acidic residues" evidence="1">
    <location>
        <begin position="259"/>
        <end position="287"/>
    </location>
</feature>
<evidence type="ECO:0000256" key="1">
    <source>
        <dbReference type="SAM" id="MobiDB-lite"/>
    </source>
</evidence>
<reference evidence="2" key="1">
    <citation type="journal article" date="2022" name="Int. J. Mol. Sci.">
        <title>Draft Genome of Tanacetum Coccineum: Genomic Comparison of Closely Related Tanacetum-Family Plants.</title>
        <authorList>
            <person name="Yamashiro T."/>
            <person name="Shiraishi A."/>
            <person name="Nakayama K."/>
            <person name="Satake H."/>
        </authorList>
    </citation>
    <scope>NUCLEOTIDE SEQUENCE</scope>
</reference>
<dbReference type="Proteomes" id="UP001151760">
    <property type="component" value="Unassembled WGS sequence"/>
</dbReference>
<keyword evidence="3" id="KW-1185">Reference proteome</keyword>
<feature type="compositionally biased region" description="Acidic residues" evidence="1">
    <location>
        <begin position="312"/>
        <end position="326"/>
    </location>
</feature>